<keyword evidence="2" id="KW-1185">Reference proteome</keyword>
<dbReference type="Proteomes" id="UP000325780">
    <property type="component" value="Unassembled WGS sequence"/>
</dbReference>
<organism evidence="1 2">
    <name type="scientific">Aspergillus avenaceus</name>
    <dbReference type="NCBI Taxonomy" id="36643"/>
    <lineage>
        <taxon>Eukaryota</taxon>
        <taxon>Fungi</taxon>
        <taxon>Dikarya</taxon>
        <taxon>Ascomycota</taxon>
        <taxon>Pezizomycotina</taxon>
        <taxon>Eurotiomycetes</taxon>
        <taxon>Eurotiomycetidae</taxon>
        <taxon>Eurotiales</taxon>
        <taxon>Aspergillaceae</taxon>
        <taxon>Aspergillus</taxon>
        <taxon>Aspergillus subgen. Circumdati</taxon>
    </lineage>
</organism>
<evidence type="ECO:0000313" key="2">
    <source>
        <dbReference type="Proteomes" id="UP000325780"/>
    </source>
</evidence>
<accession>A0A5N6TLY3</accession>
<dbReference type="EMBL" id="ML742212">
    <property type="protein sequence ID" value="KAE8147338.1"/>
    <property type="molecule type" value="Genomic_DNA"/>
</dbReference>
<dbReference type="OrthoDB" id="4453902at2759"/>
<reference evidence="1 2" key="1">
    <citation type="submission" date="2019-04" db="EMBL/GenBank/DDBJ databases">
        <title>Friends and foes A comparative genomics study of 23 Aspergillus species from section Flavi.</title>
        <authorList>
            <consortium name="DOE Joint Genome Institute"/>
            <person name="Kjaerbolling I."/>
            <person name="Vesth T."/>
            <person name="Frisvad J.C."/>
            <person name="Nybo J.L."/>
            <person name="Theobald S."/>
            <person name="Kildgaard S."/>
            <person name="Isbrandt T."/>
            <person name="Kuo A."/>
            <person name="Sato A."/>
            <person name="Lyhne E.K."/>
            <person name="Kogle M.E."/>
            <person name="Wiebenga A."/>
            <person name="Kun R.S."/>
            <person name="Lubbers R.J."/>
            <person name="Makela M.R."/>
            <person name="Barry K."/>
            <person name="Chovatia M."/>
            <person name="Clum A."/>
            <person name="Daum C."/>
            <person name="Haridas S."/>
            <person name="He G."/>
            <person name="LaButti K."/>
            <person name="Lipzen A."/>
            <person name="Mondo S."/>
            <person name="Riley R."/>
            <person name="Salamov A."/>
            <person name="Simmons B.A."/>
            <person name="Magnuson J.K."/>
            <person name="Henrissat B."/>
            <person name="Mortensen U.H."/>
            <person name="Larsen T.O."/>
            <person name="Devries R.P."/>
            <person name="Grigoriev I.V."/>
            <person name="Machida M."/>
            <person name="Baker S.E."/>
            <person name="Andersen M.R."/>
        </authorList>
    </citation>
    <scope>NUCLEOTIDE SEQUENCE [LARGE SCALE GENOMIC DNA]</scope>
    <source>
        <strain evidence="1 2">IBT 18842</strain>
    </source>
</reference>
<dbReference type="AlphaFoldDB" id="A0A5N6TLY3"/>
<protein>
    <submittedName>
        <fullName evidence="1">Uncharacterized protein</fullName>
    </submittedName>
</protein>
<gene>
    <name evidence="1" type="ORF">BDV25DRAFT_160576</name>
</gene>
<name>A0A5N6TLY3_ASPAV</name>
<sequence>MDTDKRPERKARRIKLAAIRAKVECLGYGHLSAADLSSSDIHFGPMTLEKDHLPQYFEIYKGDIQMPRDGYVSNSWPRFKPDPWENARNLQFFLDKFVSHPVLPQNDRYPIGPRYRDYGDFPNFGLLLESHAPRWQVQTAWDMPDHRPHMKCMVIHATEGDERLLRGELLTIIDIIRGRLSHKATRASVNAPILLFSFMGSCARMLEANMDSEGLVVRATRLYDFKEEEDVDFSLSRFFARWWMGHPADMSTS</sequence>
<proteinExistence type="predicted"/>
<evidence type="ECO:0000313" key="1">
    <source>
        <dbReference type="EMBL" id="KAE8147338.1"/>
    </source>
</evidence>